<proteinExistence type="predicted"/>
<evidence type="ECO:0000256" key="2">
    <source>
        <dbReference type="ARBA" id="ARBA00022729"/>
    </source>
</evidence>
<keyword evidence="5" id="KW-0472">Membrane</keyword>
<dbReference type="GO" id="GO:0002020">
    <property type="term" value="F:protease binding"/>
    <property type="evidence" value="ECO:0007669"/>
    <property type="project" value="EnsemblMetazoa"/>
</dbReference>
<dbReference type="SUPFAM" id="SSF52058">
    <property type="entry name" value="L domain-like"/>
    <property type="match status" value="1"/>
</dbReference>
<reference evidence="8" key="1">
    <citation type="journal article" date="2007" name="Science">
        <title>Draft genome of the filarial nematode parasite Brugia malayi.</title>
        <authorList>
            <person name="Ghedin E."/>
            <person name="Wang S."/>
            <person name="Spiro D."/>
            <person name="Caler E."/>
            <person name="Zhao Q."/>
            <person name="Crabtree J."/>
            <person name="Allen J.E."/>
            <person name="Delcher A.L."/>
            <person name="Guiliano D.B."/>
            <person name="Miranda-Saavedra D."/>
            <person name="Angiuoli S.V."/>
            <person name="Creasy T."/>
            <person name="Amedeo P."/>
            <person name="Haas B."/>
            <person name="El-Sayed N.M."/>
            <person name="Wortman J.R."/>
            <person name="Feldblyum T."/>
            <person name="Tallon L."/>
            <person name="Schatz M."/>
            <person name="Shumway M."/>
            <person name="Koo H."/>
            <person name="Salzberg S.L."/>
            <person name="Schobel S."/>
            <person name="Pertea M."/>
            <person name="Pop M."/>
            <person name="White O."/>
            <person name="Barton G.J."/>
            <person name="Carlow C.K."/>
            <person name="Crawford M.J."/>
            <person name="Daub J."/>
            <person name="Dimmic M.W."/>
            <person name="Estes C.F."/>
            <person name="Foster J.M."/>
            <person name="Ganatra M."/>
            <person name="Gregory W.F."/>
            <person name="Johnson N.M."/>
            <person name="Jin J."/>
            <person name="Komuniecki R."/>
            <person name="Korf I."/>
            <person name="Kumar S."/>
            <person name="Laney S."/>
            <person name="Li B.W."/>
            <person name="Li W."/>
            <person name="Lindblom T.H."/>
            <person name="Lustigman S."/>
            <person name="Ma D."/>
            <person name="Maina C.V."/>
            <person name="Martin D.M."/>
            <person name="McCarter J.P."/>
            <person name="McReynolds L."/>
            <person name="Mitreva M."/>
            <person name="Nutman T.B."/>
            <person name="Parkinson J."/>
            <person name="Peregrin-Alvarez J.M."/>
            <person name="Poole C."/>
            <person name="Ren Q."/>
            <person name="Saunders L."/>
            <person name="Sluder A.E."/>
            <person name="Smith K."/>
            <person name="Stanke M."/>
            <person name="Unnasch T.R."/>
            <person name="Ware J."/>
            <person name="Wei A.D."/>
            <person name="Weil G."/>
            <person name="Williams D.J."/>
            <person name="Zhang Y."/>
            <person name="Williams S.A."/>
            <person name="Fraser-Liggett C."/>
            <person name="Slatko B."/>
            <person name="Blaxter M.L."/>
            <person name="Scott A.L."/>
        </authorList>
    </citation>
    <scope>NUCLEOTIDE SEQUENCE</scope>
    <source>
        <strain evidence="8">FR3</strain>
    </source>
</reference>
<sequence length="670" mass="75988">MNRFSSANYYPSVQPITAIFILTSFISINFWPIINITANAIGAISSNATKNIQNYGIQYIPEVNDYQKRTDRSLDHSTENIQISNSQCPNFCECEHVIWNNDITDGSQMEISVYCHEGGLEQIAFSKLLKQIPKEVTVLDVEAPLEQPNHLLWDDNLNQLKHLRVLRLINCAIPAISRALKLRSLEILDLRGNHIQHLPVSIFSGVPFIRELNLAKNLLSVLPTGAFAYLKNLQILSLAYNNITEITVNLLRDLKNLKSLHLDGNHISVTQLNSLFTDIPQLERLELNECGLSMGAINDLALNKFHSLYQLGIARNMLGKVPINALRNHLTSLITLDLSDNELIEIESEIFAKTNITQLLLAGNHLGTNPNALSINSFKTGIALRELDLSRNNFEHFHSNYLGIAQETVEILHLNENHITSIEQSLIANMTKLKILHLGYNFIEYLPQQLPNEFAQLLILNLTGNQLTALLDYSKEILPMLRMIDISKNRFTTFPVTVIQNFFNNLDKVDLHGNPLDCTCYVEELKRHMLDRYAYRRELRYEQTSCVTPEHFHGIPIYRLNHVADCTFLFGARYGLSQLSEIAILFLFLIIFALSTALLILFAYNRLERRQKKKYTDVKQSQSRIALTLSQHLSNSPTSLTEPLTPPPESPISGISSKMPPPPPPILTNI</sequence>
<keyword evidence="8" id="KW-1185">Reference proteome</keyword>
<gene>
    <name evidence="7" type="primary">Bma-dma-1</name>
    <name evidence="7" type="ORF">BM_BM5484</name>
</gene>
<dbReference type="Proteomes" id="UP000006672">
    <property type="component" value="Unassembled WGS sequence"/>
</dbReference>
<dbReference type="EMBL" id="CAAKNF010000193">
    <property type="protein sequence ID" value="VIO93421.1"/>
    <property type="molecule type" value="Genomic_DNA"/>
</dbReference>
<dbReference type="AlphaFoldDB" id="A0A4E9F9B5"/>
<dbReference type="Gene3D" id="3.80.10.10">
    <property type="entry name" value="Ribonuclease Inhibitor"/>
    <property type="match status" value="2"/>
</dbReference>
<feature type="region of interest" description="Disordered" evidence="4">
    <location>
        <begin position="632"/>
        <end position="670"/>
    </location>
</feature>
<dbReference type="RefSeq" id="XP_042934280.1">
    <property type="nucleotide sequence ID" value="XM_043078346.1"/>
</dbReference>
<dbReference type="PROSITE" id="PS51450">
    <property type="entry name" value="LRR"/>
    <property type="match status" value="3"/>
</dbReference>
<evidence type="ECO:0000313" key="9">
    <source>
        <dbReference type="WBParaSite" id="Bm5484.1"/>
    </source>
</evidence>
<keyword evidence="1" id="KW-0433">Leucine-rich repeat</keyword>
<dbReference type="GO" id="GO:1903859">
    <property type="term" value="P:regulation of dendrite extension"/>
    <property type="evidence" value="ECO:0007669"/>
    <property type="project" value="EnsemblMetazoa"/>
</dbReference>
<evidence type="ECO:0000256" key="1">
    <source>
        <dbReference type="ARBA" id="ARBA00022614"/>
    </source>
</evidence>
<organism evidence="7">
    <name type="scientific">Brugia malayi</name>
    <name type="common">Filarial nematode worm</name>
    <dbReference type="NCBI Taxonomy" id="6279"/>
    <lineage>
        <taxon>Eukaryota</taxon>
        <taxon>Metazoa</taxon>
        <taxon>Ecdysozoa</taxon>
        <taxon>Nematoda</taxon>
        <taxon>Chromadorea</taxon>
        <taxon>Rhabditida</taxon>
        <taxon>Spirurina</taxon>
        <taxon>Spiruromorpha</taxon>
        <taxon>Filarioidea</taxon>
        <taxon>Onchocercidae</taxon>
        <taxon>Brugia</taxon>
    </lineage>
</organism>
<keyword evidence="3" id="KW-0677">Repeat</keyword>
<evidence type="ECO:0000256" key="4">
    <source>
        <dbReference type="SAM" id="MobiDB-lite"/>
    </source>
</evidence>
<feature type="domain" description="LRRCT" evidence="6">
    <location>
        <begin position="514"/>
        <end position="567"/>
    </location>
</feature>
<dbReference type="SMART" id="SM00082">
    <property type="entry name" value="LRRCT"/>
    <property type="match status" value="1"/>
</dbReference>
<dbReference type="GO" id="GO:0070593">
    <property type="term" value="P:dendrite self-avoidance"/>
    <property type="evidence" value="ECO:0007669"/>
    <property type="project" value="EnsemblMetazoa"/>
</dbReference>
<evidence type="ECO:0000256" key="5">
    <source>
        <dbReference type="SAM" id="Phobius"/>
    </source>
</evidence>
<reference evidence="9" key="3">
    <citation type="submission" date="2022-04" db="UniProtKB">
        <authorList>
            <consortium name="WormBaseParasite"/>
        </authorList>
    </citation>
    <scope>IDENTIFICATION</scope>
</reference>
<dbReference type="PANTHER" id="PTHR45712:SF22">
    <property type="entry name" value="INSULIN-LIKE GROWTH FACTOR-BINDING PROTEIN COMPLEX ACID LABILE SUBUNIT"/>
    <property type="match status" value="1"/>
</dbReference>
<keyword evidence="2" id="KW-0732">Signal</keyword>
<evidence type="ECO:0000256" key="3">
    <source>
        <dbReference type="ARBA" id="ARBA00022737"/>
    </source>
</evidence>
<dbReference type="InterPro" id="IPR032675">
    <property type="entry name" value="LRR_dom_sf"/>
</dbReference>
<dbReference type="InterPro" id="IPR003591">
    <property type="entry name" value="Leu-rich_rpt_typical-subtyp"/>
</dbReference>
<accession>A0A4E9F9B5</accession>
<dbReference type="CTD" id="6096493"/>
<keyword evidence="5" id="KW-0812">Transmembrane</keyword>
<dbReference type="GeneID" id="6096493"/>
<dbReference type="Pfam" id="PF13855">
    <property type="entry name" value="LRR_8"/>
    <property type="match status" value="2"/>
</dbReference>
<reference evidence="7" key="2">
    <citation type="submission" date="2019-04" db="EMBL/GenBank/DDBJ databases">
        <authorList>
            <person name="Howe K."/>
            <person name="Paulini M."/>
            <person name="Williams G."/>
        </authorList>
    </citation>
    <scope>NUCLEOTIDE SEQUENCE [LARGE SCALE GENOMIC DNA]</scope>
    <source>
        <strain evidence="7">FR3</strain>
    </source>
</reference>
<name>A0A4E9F9B5_BRUMA</name>
<feature type="transmembrane region" description="Helical" evidence="5">
    <location>
        <begin position="12"/>
        <end position="34"/>
    </location>
</feature>
<feature type="compositionally biased region" description="Pro residues" evidence="4">
    <location>
        <begin position="659"/>
        <end position="670"/>
    </location>
</feature>
<evidence type="ECO:0000259" key="6">
    <source>
        <dbReference type="SMART" id="SM00082"/>
    </source>
</evidence>
<dbReference type="InterPro" id="IPR000483">
    <property type="entry name" value="Cys-rich_flank_reg_C"/>
</dbReference>
<dbReference type="GO" id="GO:0070983">
    <property type="term" value="P:dendrite guidance"/>
    <property type="evidence" value="ECO:0007669"/>
    <property type="project" value="EnsemblMetazoa"/>
</dbReference>
<evidence type="ECO:0000313" key="7">
    <source>
        <dbReference type="EMBL" id="VIO93421.1"/>
    </source>
</evidence>
<feature type="transmembrane region" description="Helical" evidence="5">
    <location>
        <begin position="582"/>
        <end position="604"/>
    </location>
</feature>
<dbReference type="GO" id="GO:0050775">
    <property type="term" value="P:positive regulation of dendrite morphogenesis"/>
    <property type="evidence" value="ECO:0007669"/>
    <property type="project" value="EnsemblMetazoa"/>
</dbReference>
<evidence type="ECO:0000313" key="8">
    <source>
        <dbReference type="Proteomes" id="UP000006672"/>
    </source>
</evidence>
<accession>A0A8L7TA31</accession>
<keyword evidence="5" id="KW-1133">Transmembrane helix</keyword>
<dbReference type="OrthoDB" id="9229163at2759"/>
<dbReference type="PANTHER" id="PTHR45712">
    <property type="entry name" value="AGAP008170-PA"/>
    <property type="match status" value="1"/>
</dbReference>
<dbReference type="InterPro" id="IPR001611">
    <property type="entry name" value="Leu-rich_rpt"/>
</dbReference>
<dbReference type="SMART" id="SM00369">
    <property type="entry name" value="LRR_TYP"/>
    <property type="match status" value="11"/>
</dbReference>
<dbReference type="KEGG" id="bmy:BM_BM5484"/>
<protein>
    <submittedName>
        <fullName evidence="9">LRRCT domain-containing protein</fullName>
    </submittedName>
</protein>
<dbReference type="InterPro" id="IPR050333">
    <property type="entry name" value="SLRP"/>
</dbReference>
<dbReference type="GO" id="GO:0032590">
    <property type="term" value="C:dendrite membrane"/>
    <property type="evidence" value="ECO:0007669"/>
    <property type="project" value="EnsemblMetazoa"/>
</dbReference>
<dbReference type="WBParaSite" id="Bm5484.1">
    <property type="protein sequence ID" value="Bm5484.1"/>
    <property type="gene ID" value="WBGene00225745"/>
</dbReference>